<dbReference type="EC" id="2.4.2.31" evidence="2"/>
<accession>A0A6N3FQ65</accession>
<dbReference type="GO" id="GO:0106274">
    <property type="term" value="F:NAD+-protein-arginine ADP-ribosyltransferase activity"/>
    <property type="evidence" value="ECO:0007669"/>
    <property type="project" value="UniProtKB-EC"/>
</dbReference>
<dbReference type="AlphaFoldDB" id="A0A6N3FQ65"/>
<dbReference type="GO" id="GO:0008237">
    <property type="term" value="F:metallopeptidase activity"/>
    <property type="evidence" value="ECO:0007669"/>
    <property type="project" value="InterPro"/>
</dbReference>
<proteinExistence type="predicted"/>
<dbReference type="Gene3D" id="3.40.390.10">
    <property type="entry name" value="Collagenase (Catalytic Domain)"/>
    <property type="match status" value="1"/>
</dbReference>
<dbReference type="InterPro" id="IPR024079">
    <property type="entry name" value="MetalloPept_cat_dom_sf"/>
</dbReference>
<sequence length="485" mass="55358">MSRQTSEYWEARIANSTWRKYNDIEKQSRDILQMYRKAAYDISAELYAIEKQICKDGFLDEALLNRYGRLKKINASFAKVLKGLEKSTTKEFFKKVSKGMQDNYKSIVGELGIDLNLPNLRFFEELAKEPWRGEDFSKRIWRNMDKLLVNLKNTLVSGMIRGKSITELAIELDNLMNQGFHNAHRLVRTETMHYLNAASLQAYQDCGVKYVQFWAALDERTCPQCGALHGRIFPIDKAPVLPIHANCRCCYLPVTDKDEIAKFLKMGNNGGIQSVNSSALSRLVNYAEQKYGIKNANLTGLDAKAVLGNFRTLNQLLKDYPQLDGYIKHMDLSRSGAMAAGPSKNFQRIKLTFNPDLFSDLSDFKKYCDDSVKQHFNPDGLTPENIIAHEFGHMIEAYLIKNNITGLHNRANAWRRCAIAEKIVRDAASQVTSGKPLDVLCMEISNYATTDFSETLAEAFLDYYANKKKAKELSLKIIEEVKKWL</sequence>
<keyword evidence="2" id="KW-0808">Transferase</keyword>
<gene>
    <name evidence="2" type="ORF">ELLFYP34_00532</name>
</gene>
<protein>
    <submittedName>
        <fullName evidence="2">NAD(+)--arginine ADP-ribosyltransferase EFV</fullName>
        <ecNumber evidence="2">2.4.2.31</ecNumber>
    </submittedName>
</protein>
<evidence type="ECO:0000313" key="2">
    <source>
        <dbReference type="EMBL" id="VYU54332.1"/>
    </source>
</evidence>
<dbReference type="Pfam" id="PF04233">
    <property type="entry name" value="Phage_Mu_F"/>
    <property type="match status" value="1"/>
</dbReference>
<evidence type="ECO:0000259" key="1">
    <source>
        <dbReference type="Pfam" id="PF04233"/>
    </source>
</evidence>
<organism evidence="2">
    <name type="scientific">Eubacterium limosum</name>
    <dbReference type="NCBI Taxonomy" id="1736"/>
    <lineage>
        <taxon>Bacteria</taxon>
        <taxon>Bacillati</taxon>
        <taxon>Bacillota</taxon>
        <taxon>Clostridia</taxon>
        <taxon>Eubacteriales</taxon>
        <taxon>Eubacteriaceae</taxon>
        <taxon>Eubacterium</taxon>
    </lineage>
</organism>
<dbReference type="SUPFAM" id="SSF55486">
    <property type="entry name" value="Metalloproteases ('zincins'), catalytic domain"/>
    <property type="match status" value="1"/>
</dbReference>
<keyword evidence="2" id="KW-0328">Glycosyltransferase</keyword>
<dbReference type="EMBL" id="CACRTR010000012">
    <property type="protein sequence ID" value="VYU54332.1"/>
    <property type="molecule type" value="Genomic_DNA"/>
</dbReference>
<dbReference type="InterPro" id="IPR006528">
    <property type="entry name" value="Phage_head_morphogenesis_dom"/>
</dbReference>
<dbReference type="NCBIfam" id="TIGR01641">
    <property type="entry name" value="phageSPP1_gp7"/>
    <property type="match status" value="1"/>
</dbReference>
<reference evidence="2" key="1">
    <citation type="submission" date="2019-11" db="EMBL/GenBank/DDBJ databases">
        <authorList>
            <person name="Feng L."/>
        </authorList>
    </citation>
    <scope>NUCLEOTIDE SEQUENCE</scope>
    <source>
        <strain evidence="2">ElimosumLFYP34</strain>
    </source>
</reference>
<feature type="domain" description="Phage head morphogenesis" evidence="1">
    <location>
        <begin position="151"/>
        <end position="250"/>
    </location>
</feature>
<name>A0A6N3FQ65_EUBLI</name>